<evidence type="ECO:0000313" key="2">
    <source>
        <dbReference type="Proteomes" id="UP000726105"/>
    </source>
</evidence>
<comment type="caution">
    <text evidence="1">The sequence shown here is derived from an EMBL/GenBank/DDBJ whole genome shotgun (WGS) entry which is preliminary data.</text>
</comment>
<organism evidence="1 2">
    <name type="scientific">Candidatus Phosphoribacter hodrii</name>
    <dbReference type="NCBI Taxonomy" id="2953743"/>
    <lineage>
        <taxon>Bacteria</taxon>
        <taxon>Bacillati</taxon>
        <taxon>Actinomycetota</taxon>
        <taxon>Actinomycetes</taxon>
        <taxon>Micrococcales</taxon>
        <taxon>Dermatophilaceae</taxon>
        <taxon>Candidatus Phosphoribacter</taxon>
    </lineage>
</organism>
<protein>
    <submittedName>
        <fullName evidence="1">Uncharacterized protein</fullName>
    </submittedName>
</protein>
<proteinExistence type="predicted"/>
<dbReference type="Proteomes" id="UP000726105">
    <property type="component" value="Unassembled WGS sequence"/>
</dbReference>
<gene>
    <name evidence="1" type="ORF">IPI13_02725</name>
</gene>
<sequence length="48" mass="5169">MSGLSAQGEIHDMAKLEEMELVDNLEMAAAAAPQRRLTAEEIDQALGL</sequence>
<accession>A0A935IIR5</accession>
<evidence type="ECO:0000313" key="1">
    <source>
        <dbReference type="EMBL" id="MBK7272105.1"/>
    </source>
</evidence>
<name>A0A935IIR5_9MICO</name>
<dbReference type="EMBL" id="JADJIB010000001">
    <property type="protein sequence ID" value="MBK7272105.1"/>
    <property type="molecule type" value="Genomic_DNA"/>
</dbReference>
<reference evidence="1 2" key="1">
    <citation type="submission" date="2020-10" db="EMBL/GenBank/DDBJ databases">
        <title>Connecting structure to function with the recovery of over 1000 high-quality activated sludge metagenome-assembled genomes encoding full-length rRNA genes using long-read sequencing.</title>
        <authorList>
            <person name="Singleton C.M."/>
            <person name="Petriglieri F."/>
            <person name="Kristensen J.M."/>
            <person name="Kirkegaard R.H."/>
            <person name="Michaelsen T.Y."/>
            <person name="Andersen M.H."/>
            <person name="Karst S.M."/>
            <person name="Dueholm M.S."/>
            <person name="Nielsen P.H."/>
            <person name="Albertsen M."/>
        </authorList>
    </citation>
    <scope>NUCLEOTIDE SEQUENCE [LARGE SCALE GENOMIC DNA]</scope>
    <source>
        <strain evidence="1">Ega_18-Q3-R5-49_MAXAC.001</strain>
    </source>
</reference>
<dbReference type="AlphaFoldDB" id="A0A935IIR5"/>